<feature type="domain" description="DNA mismatch repair proteins mutS family" evidence="11">
    <location>
        <begin position="711"/>
        <end position="727"/>
    </location>
</feature>
<dbReference type="EMBL" id="PGXC01000003">
    <property type="protein sequence ID" value="PKK91261.1"/>
    <property type="molecule type" value="Genomic_DNA"/>
</dbReference>
<dbReference type="Pfam" id="PF05190">
    <property type="entry name" value="MutS_IV"/>
    <property type="match status" value="1"/>
</dbReference>
<dbReference type="Gene3D" id="3.40.1170.10">
    <property type="entry name" value="DNA repair protein MutS, domain I"/>
    <property type="match status" value="1"/>
</dbReference>
<dbReference type="InterPro" id="IPR005748">
    <property type="entry name" value="DNA_mismatch_repair_MutS"/>
</dbReference>
<dbReference type="NCBIfam" id="NF003810">
    <property type="entry name" value="PRK05399.1"/>
    <property type="match status" value="1"/>
</dbReference>
<keyword evidence="3 9" id="KW-0547">Nucleotide-binding</keyword>
<reference evidence="12 13" key="1">
    <citation type="journal article" date="2017" name="ISME J.">
        <title>Potential for microbial H2 and metal transformations associated with novel bacteria and archaea in deep terrestrial subsurface sediments.</title>
        <authorList>
            <person name="Hernsdorf A.W."/>
            <person name="Amano Y."/>
            <person name="Miyakawa K."/>
            <person name="Ise K."/>
            <person name="Suzuki Y."/>
            <person name="Anantharaman K."/>
            <person name="Probst A."/>
            <person name="Burstein D."/>
            <person name="Thomas B.C."/>
            <person name="Banfield J.F."/>
        </authorList>
    </citation>
    <scope>NUCLEOTIDE SEQUENCE [LARGE SCALE GENOMIC DNA]</scope>
    <source>
        <strain evidence="12">HGW-Wallbacteria-1</strain>
    </source>
</reference>
<dbReference type="InterPro" id="IPR007860">
    <property type="entry name" value="DNA_mmatch_repair_MutS_con_dom"/>
</dbReference>
<evidence type="ECO:0000313" key="13">
    <source>
        <dbReference type="Proteomes" id="UP000233256"/>
    </source>
</evidence>
<dbReference type="CDD" id="cd03284">
    <property type="entry name" value="ABC_MutS1"/>
    <property type="match status" value="1"/>
</dbReference>
<keyword evidence="4 9" id="KW-0227">DNA damage</keyword>
<dbReference type="NCBIfam" id="TIGR01070">
    <property type="entry name" value="mutS1"/>
    <property type="match status" value="1"/>
</dbReference>
<evidence type="ECO:0000313" key="12">
    <source>
        <dbReference type="EMBL" id="PKK91261.1"/>
    </source>
</evidence>
<dbReference type="FunFam" id="1.10.1420.10:FF:000001">
    <property type="entry name" value="DNA mismatch repair protein MutS"/>
    <property type="match status" value="1"/>
</dbReference>
<sequence length="969" mass="107932">MPSEVHITPLPESIPDTPMMRQYMAIKSDYQDSILFYRLGDFYEMFFEDARIAARELELTLTSRNKSEGEPIPLAGVPYHSAESYISRLVSRGYKVVICEQVEDPRQAKGLVRREVVRIVTPGTSLLTDTMVRPENNFLMTVFMDSRSRGAGISYADITTGEFYATEFSGAGASVDVLAELIRIKPSEVILSEACRGTQLHTVARDTLNASVRIQDFSDTHEAREILQDFLGVLSLAGYDLKGRDHACQAAAAILQILDSHRLADSHVLDRITYYEPGDSMHLDAATIMNLEILETLSDKQKRGSLLWIMDRTKTAMGARMLRSWLVKPMARRDDILRRQSMVDALTRDFASREDLGIELDKVYDMERILSKASFGSVNPRDMLQLRASLSAIPEIRRILTGSHLELKSSFAPILDVMGDFSELEECIGKTIREDAPVTVREGGMILHGCSHELDELKSIASGGREFLANYEFSEREKSGIKSLKVRYNRVFGYYIEITRSNLDSVPEHYIRKQTLANCERYYTEELKEKESLILGADDKINILEYELFRGIVETVISRASDLRQAARALAELDSLCSMAVVAVDNGWVMPQIFQDGCLRVRDGRHPVVEKMLECGDFVPNDIDLDLEGRQIMIITGPNMAGKSTYIRQTALITLLAHVGSFVPAAEARIDLVDRIFTRVGASDNLASGLSTFMVEMLETANILNSATSRSLVILDEIGRGTSTFDGISIAWAVTEFLHSQATIGAKTMFATHYHELTEMEKLLPRVKNYNVAVTEGADKVTFLRKIIPGGTDKSYGIEVARMAGLPQSVIDRAKEILLDLEEANTLDMGGAVAGKVAGIGDDPQFFQSCVEGIDSESDSLRIDSFVADASGAGEYDSCEYGIAGSAVSEIAVSQGQLHLFETAMPVLEELLNMDLMKTSPIQALNFLFFLQRKVMGEDVPPPFPPRKGRSRTKFRENLTELMNLKLFQ</sequence>
<dbReference type="SUPFAM" id="SSF48334">
    <property type="entry name" value="DNA repair protein MutS, domain III"/>
    <property type="match status" value="1"/>
</dbReference>
<evidence type="ECO:0000256" key="3">
    <source>
        <dbReference type="ARBA" id="ARBA00022741"/>
    </source>
</evidence>
<dbReference type="Pfam" id="PF01624">
    <property type="entry name" value="MutS_I"/>
    <property type="match status" value="1"/>
</dbReference>
<proteinExistence type="inferred from homology"/>
<dbReference type="Pfam" id="PF05192">
    <property type="entry name" value="MutS_III"/>
    <property type="match status" value="1"/>
</dbReference>
<organism evidence="12 13">
    <name type="scientific">Candidatus Wallbacteria bacterium HGW-Wallbacteria-1</name>
    <dbReference type="NCBI Taxonomy" id="2013854"/>
    <lineage>
        <taxon>Bacteria</taxon>
        <taxon>Candidatus Walliibacteriota</taxon>
    </lineage>
</organism>
<dbReference type="Pfam" id="PF05188">
    <property type="entry name" value="MutS_II"/>
    <property type="match status" value="1"/>
</dbReference>
<dbReference type="InterPro" id="IPR045076">
    <property type="entry name" value="MutS"/>
</dbReference>
<dbReference type="SMART" id="SM00534">
    <property type="entry name" value="MUTSac"/>
    <property type="match status" value="1"/>
</dbReference>
<protein>
    <recommendedName>
        <fullName evidence="2 9">DNA mismatch repair protein MutS</fullName>
    </recommendedName>
</protein>
<name>A0A2N1PSF0_9BACT</name>
<dbReference type="GO" id="GO:0030983">
    <property type="term" value="F:mismatched DNA binding"/>
    <property type="evidence" value="ECO:0007669"/>
    <property type="project" value="InterPro"/>
</dbReference>
<dbReference type="SUPFAM" id="SSF55271">
    <property type="entry name" value="DNA repair protein MutS, domain I"/>
    <property type="match status" value="1"/>
</dbReference>
<evidence type="ECO:0000256" key="1">
    <source>
        <dbReference type="ARBA" id="ARBA00006271"/>
    </source>
</evidence>
<dbReference type="GO" id="GO:0006298">
    <property type="term" value="P:mismatch repair"/>
    <property type="evidence" value="ECO:0007669"/>
    <property type="project" value="UniProtKB-UniRule"/>
</dbReference>
<dbReference type="PIRSF" id="PIRSF037677">
    <property type="entry name" value="DNA_mis_repair_Msh6"/>
    <property type="match status" value="1"/>
</dbReference>
<dbReference type="HAMAP" id="MF_00096">
    <property type="entry name" value="MutS"/>
    <property type="match status" value="1"/>
</dbReference>
<evidence type="ECO:0000256" key="9">
    <source>
        <dbReference type="HAMAP-Rule" id="MF_00096"/>
    </source>
</evidence>
<dbReference type="GO" id="GO:0005829">
    <property type="term" value="C:cytosol"/>
    <property type="evidence" value="ECO:0007669"/>
    <property type="project" value="TreeGrafter"/>
</dbReference>
<dbReference type="Gene3D" id="1.10.1420.10">
    <property type="match status" value="2"/>
</dbReference>
<dbReference type="InterPro" id="IPR007695">
    <property type="entry name" value="DNA_mismatch_repair_MutS-lik_N"/>
</dbReference>
<dbReference type="Gene3D" id="3.30.420.110">
    <property type="entry name" value="MutS, connector domain"/>
    <property type="match status" value="1"/>
</dbReference>
<dbReference type="InterPro" id="IPR000432">
    <property type="entry name" value="DNA_mismatch_repair_MutS_C"/>
</dbReference>
<comment type="caution">
    <text evidence="12">The sequence shown here is derived from an EMBL/GenBank/DDBJ whole genome shotgun (WGS) entry which is preliminary data.</text>
</comment>
<dbReference type="FunFam" id="3.40.1170.10:FF:000001">
    <property type="entry name" value="DNA mismatch repair protein MutS"/>
    <property type="match status" value="1"/>
</dbReference>
<dbReference type="InterPro" id="IPR016151">
    <property type="entry name" value="DNA_mismatch_repair_MutS_N"/>
</dbReference>
<comment type="similarity">
    <text evidence="1 9 10">Belongs to the DNA mismatch repair MutS family.</text>
</comment>
<evidence type="ECO:0000256" key="5">
    <source>
        <dbReference type="ARBA" id="ARBA00022840"/>
    </source>
</evidence>
<feature type="binding site" evidence="9">
    <location>
        <begin position="637"/>
        <end position="644"/>
    </location>
    <ligand>
        <name>ATP</name>
        <dbReference type="ChEBI" id="CHEBI:30616"/>
    </ligand>
</feature>
<dbReference type="InterPro" id="IPR017261">
    <property type="entry name" value="DNA_mismatch_repair_MutS/MSH"/>
</dbReference>
<dbReference type="GO" id="GO:0005524">
    <property type="term" value="F:ATP binding"/>
    <property type="evidence" value="ECO:0007669"/>
    <property type="project" value="UniProtKB-UniRule"/>
</dbReference>
<keyword evidence="7 9" id="KW-0234">DNA repair</keyword>
<dbReference type="AlphaFoldDB" id="A0A2N1PSF0"/>
<evidence type="ECO:0000256" key="10">
    <source>
        <dbReference type="RuleBase" id="RU003756"/>
    </source>
</evidence>
<comment type="function">
    <text evidence="8 9">This protein is involved in the repair of mismatches in DNA. It is possible that it carries out the mismatch recognition step. This protein has a weak ATPase activity.</text>
</comment>
<dbReference type="GO" id="GO:0003684">
    <property type="term" value="F:damaged DNA binding"/>
    <property type="evidence" value="ECO:0007669"/>
    <property type="project" value="UniProtKB-UniRule"/>
</dbReference>
<dbReference type="InterPro" id="IPR036187">
    <property type="entry name" value="DNA_mismatch_repair_MutS_sf"/>
</dbReference>
<dbReference type="InterPro" id="IPR007696">
    <property type="entry name" value="DNA_mismatch_repair_MutS_core"/>
</dbReference>
<dbReference type="GO" id="GO:0140664">
    <property type="term" value="F:ATP-dependent DNA damage sensor activity"/>
    <property type="evidence" value="ECO:0007669"/>
    <property type="project" value="InterPro"/>
</dbReference>
<dbReference type="InterPro" id="IPR036678">
    <property type="entry name" value="MutS_con_dom_sf"/>
</dbReference>
<dbReference type="PANTHER" id="PTHR11361">
    <property type="entry name" value="DNA MISMATCH REPAIR PROTEIN MUTS FAMILY MEMBER"/>
    <property type="match status" value="1"/>
</dbReference>
<dbReference type="Proteomes" id="UP000233256">
    <property type="component" value="Unassembled WGS sequence"/>
</dbReference>
<dbReference type="SUPFAM" id="SSF53150">
    <property type="entry name" value="DNA repair protein MutS, domain II"/>
    <property type="match status" value="1"/>
</dbReference>
<gene>
    <name evidence="9" type="primary">mutS</name>
    <name evidence="12" type="ORF">CVV64_05685</name>
</gene>
<keyword evidence="6 9" id="KW-0238">DNA-binding</keyword>
<dbReference type="InterPro" id="IPR007861">
    <property type="entry name" value="DNA_mismatch_repair_MutS_clamp"/>
</dbReference>
<dbReference type="Gene3D" id="3.40.50.300">
    <property type="entry name" value="P-loop containing nucleotide triphosphate hydrolases"/>
    <property type="match status" value="1"/>
</dbReference>
<accession>A0A2N1PSF0</accession>
<dbReference type="PANTHER" id="PTHR11361:SF34">
    <property type="entry name" value="DNA MISMATCH REPAIR PROTEIN MSH1, MITOCHONDRIAL"/>
    <property type="match status" value="1"/>
</dbReference>
<keyword evidence="5 9" id="KW-0067">ATP-binding</keyword>
<evidence type="ECO:0000256" key="2">
    <source>
        <dbReference type="ARBA" id="ARBA00021982"/>
    </source>
</evidence>
<dbReference type="SMART" id="SM00533">
    <property type="entry name" value="MUTSd"/>
    <property type="match status" value="1"/>
</dbReference>
<evidence type="ECO:0000256" key="4">
    <source>
        <dbReference type="ARBA" id="ARBA00022763"/>
    </source>
</evidence>
<dbReference type="FunFam" id="3.40.50.300:FF:000870">
    <property type="entry name" value="MutS protein homolog 4"/>
    <property type="match status" value="1"/>
</dbReference>
<evidence type="ECO:0000256" key="7">
    <source>
        <dbReference type="ARBA" id="ARBA00023204"/>
    </source>
</evidence>
<dbReference type="PROSITE" id="PS00486">
    <property type="entry name" value="DNA_MISMATCH_REPAIR_2"/>
    <property type="match status" value="1"/>
</dbReference>
<dbReference type="SUPFAM" id="SSF52540">
    <property type="entry name" value="P-loop containing nucleoside triphosphate hydrolases"/>
    <property type="match status" value="1"/>
</dbReference>
<dbReference type="InterPro" id="IPR027417">
    <property type="entry name" value="P-loop_NTPase"/>
</dbReference>
<evidence type="ECO:0000256" key="6">
    <source>
        <dbReference type="ARBA" id="ARBA00023125"/>
    </source>
</evidence>
<evidence type="ECO:0000256" key="8">
    <source>
        <dbReference type="ARBA" id="ARBA00024647"/>
    </source>
</evidence>
<dbReference type="Pfam" id="PF00488">
    <property type="entry name" value="MutS_V"/>
    <property type="match status" value="1"/>
</dbReference>
<evidence type="ECO:0000259" key="11">
    <source>
        <dbReference type="PROSITE" id="PS00486"/>
    </source>
</evidence>